<evidence type="ECO:0000256" key="1">
    <source>
        <dbReference type="SAM" id="MobiDB-lite"/>
    </source>
</evidence>
<feature type="region of interest" description="Disordered" evidence="1">
    <location>
        <begin position="95"/>
        <end position="129"/>
    </location>
</feature>
<feature type="compositionally biased region" description="Basic and acidic residues" evidence="1">
    <location>
        <begin position="1"/>
        <end position="18"/>
    </location>
</feature>
<name>A0ABD2WDA5_9HYME</name>
<sequence length="200" mass="22398">MGGKKDDSYKRPKDKGDLITDTPSDRYGLSNTDSPEQCRGADEVQSVASPTLTRKNIVQKSRLDHILAYTAQANEDEGSPLQRRVSVDDSINLPETQKLADTPSSESNHDNNTHDAVEQTTQYEKQTPLGEQLQCTDALRNADGVAEETQRAHLNAALYCRRFETITSHLQQDIEALMRRTSGWRKIFIGKTCDQTSTRT</sequence>
<reference evidence="2 3" key="1">
    <citation type="journal article" date="2024" name="bioRxiv">
        <title>A reference genome for Trichogramma kaykai: A tiny desert-dwelling parasitoid wasp with competing sex-ratio distorters.</title>
        <authorList>
            <person name="Culotta J."/>
            <person name="Lindsey A.R."/>
        </authorList>
    </citation>
    <scope>NUCLEOTIDE SEQUENCE [LARGE SCALE GENOMIC DNA]</scope>
    <source>
        <strain evidence="2 3">KSX58</strain>
    </source>
</reference>
<dbReference type="Proteomes" id="UP001627154">
    <property type="component" value="Unassembled WGS sequence"/>
</dbReference>
<protein>
    <submittedName>
        <fullName evidence="2">Uncharacterized protein</fullName>
    </submittedName>
</protein>
<accession>A0ABD2WDA5</accession>
<proteinExistence type="predicted"/>
<feature type="region of interest" description="Disordered" evidence="1">
    <location>
        <begin position="1"/>
        <end position="49"/>
    </location>
</feature>
<evidence type="ECO:0000313" key="3">
    <source>
        <dbReference type="Proteomes" id="UP001627154"/>
    </source>
</evidence>
<keyword evidence="3" id="KW-1185">Reference proteome</keyword>
<dbReference type="AlphaFoldDB" id="A0ABD2WDA5"/>
<gene>
    <name evidence="2" type="ORF">TKK_014249</name>
</gene>
<organism evidence="2 3">
    <name type="scientific">Trichogramma kaykai</name>
    <dbReference type="NCBI Taxonomy" id="54128"/>
    <lineage>
        <taxon>Eukaryota</taxon>
        <taxon>Metazoa</taxon>
        <taxon>Ecdysozoa</taxon>
        <taxon>Arthropoda</taxon>
        <taxon>Hexapoda</taxon>
        <taxon>Insecta</taxon>
        <taxon>Pterygota</taxon>
        <taxon>Neoptera</taxon>
        <taxon>Endopterygota</taxon>
        <taxon>Hymenoptera</taxon>
        <taxon>Apocrita</taxon>
        <taxon>Proctotrupomorpha</taxon>
        <taxon>Chalcidoidea</taxon>
        <taxon>Trichogrammatidae</taxon>
        <taxon>Trichogramma</taxon>
    </lineage>
</organism>
<evidence type="ECO:0000313" key="2">
    <source>
        <dbReference type="EMBL" id="KAL3390995.1"/>
    </source>
</evidence>
<feature type="compositionally biased region" description="Basic and acidic residues" evidence="1">
    <location>
        <begin position="107"/>
        <end position="117"/>
    </location>
</feature>
<comment type="caution">
    <text evidence="2">The sequence shown here is derived from an EMBL/GenBank/DDBJ whole genome shotgun (WGS) entry which is preliminary data.</text>
</comment>
<dbReference type="EMBL" id="JBJJXI010000113">
    <property type="protein sequence ID" value="KAL3390995.1"/>
    <property type="molecule type" value="Genomic_DNA"/>
</dbReference>